<sequence>MVRRTQHVVPGAVIAKRQVMHWIEHDYELSAKLPEGIEQLHTALATFWAATHLSAETRMRFGTALAEVIANILQYAVVPGDPPIKLRLRCTPTILEAQIVDQGLSWTMPDTTIAMPEHWEERGRGLAIAQAILDKLQYRRFRNVNCWRLVLLHKTA</sequence>
<accession>A9WE12</accession>
<dbReference type="Gene3D" id="3.30.565.10">
    <property type="entry name" value="Histidine kinase-like ATPase, C-terminal domain"/>
    <property type="match status" value="1"/>
</dbReference>
<feature type="domain" description="Histidine kinase/HSP90-like ATPase" evidence="1">
    <location>
        <begin position="34"/>
        <end position="146"/>
    </location>
</feature>
<keyword evidence="3" id="KW-1185">Reference proteome</keyword>
<gene>
    <name evidence="2" type="ordered locus">Caur_1956</name>
</gene>
<dbReference type="KEGG" id="cau:Caur_1956"/>
<dbReference type="EMBL" id="CP000909">
    <property type="protein sequence ID" value="ABY35171.1"/>
    <property type="molecule type" value="Genomic_DNA"/>
</dbReference>
<reference evidence="3" key="1">
    <citation type="journal article" date="2011" name="BMC Genomics">
        <title>Complete genome sequence of the filamentous anoxygenic phototrophic bacterium Chloroflexus aurantiacus.</title>
        <authorList>
            <person name="Tang K.H."/>
            <person name="Barry K."/>
            <person name="Chertkov O."/>
            <person name="Dalin E."/>
            <person name="Han C.S."/>
            <person name="Hauser L.J."/>
            <person name="Honchak B.M."/>
            <person name="Karbach L.E."/>
            <person name="Land M.L."/>
            <person name="Lapidus A."/>
            <person name="Larimer F.W."/>
            <person name="Mikhailova N."/>
            <person name="Pitluck S."/>
            <person name="Pierson B.K."/>
            <person name="Blankenship R.E."/>
        </authorList>
    </citation>
    <scope>NUCLEOTIDE SEQUENCE [LARGE SCALE GENOMIC DNA]</scope>
    <source>
        <strain evidence="3">ATCC 29366 / DSM 635 / J-10-fl</strain>
    </source>
</reference>
<dbReference type="CDD" id="cd16936">
    <property type="entry name" value="HATPase_RsbW-like"/>
    <property type="match status" value="1"/>
</dbReference>
<dbReference type="SUPFAM" id="SSF55874">
    <property type="entry name" value="ATPase domain of HSP90 chaperone/DNA topoisomerase II/histidine kinase"/>
    <property type="match status" value="1"/>
</dbReference>
<proteinExistence type="predicted"/>
<name>A9WE12_CHLAA</name>
<dbReference type="InterPro" id="IPR003594">
    <property type="entry name" value="HATPase_dom"/>
</dbReference>
<organism evidence="2 3">
    <name type="scientific">Chloroflexus aurantiacus (strain ATCC 29366 / DSM 635 / J-10-fl)</name>
    <dbReference type="NCBI Taxonomy" id="324602"/>
    <lineage>
        <taxon>Bacteria</taxon>
        <taxon>Bacillati</taxon>
        <taxon>Chloroflexota</taxon>
        <taxon>Chloroflexia</taxon>
        <taxon>Chloroflexales</taxon>
        <taxon>Chloroflexineae</taxon>
        <taxon>Chloroflexaceae</taxon>
        <taxon>Chloroflexus</taxon>
    </lineage>
</organism>
<protein>
    <recommendedName>
        <fullName evidence="1">Histidine kinase/HSP90-like ATPase domain-containing protein</fullName>
    </recommendedName>
</protein>
<dbReference type="HOGENOM" id="CLU_149864_0_0_0"/>
<dbReference type="PATRIC" id="fig|324602.8.peg.2225"/>
<evidence type="ECO:0000313" key="2">
    <source>
        <dbReference type="EMBL" id="ABY35171.1"/>
    </source>
</evidence>
<dbReference type="EnsemblBacteria" id="ABY35171">
    <property type="protein sequence ID" value="ABY35171"/>
    <property type="gene ID" value="Caur_1956"/>
</dbReference>
<evidence type="ECO:0000259" key="1">
    <source>
        <dbReference type="Pfam" id="PF13581"/>
    </source>
</evidence>
<dbReference type="Proteomes" id="UP000002008">
    <property type="component" value="Chromosome"/>
</dbReference>
<evidence type="ECO:0000313" key="3">
    <source>
        <dbReference type="Proteomes" id="UP000002008"/>
    </source>
</evidence>
<dbReference type="Pfam" id="PF13581">
    <property type="entry name" value="HATPase_c_2"/>
    <property type="match status" value="1"/>
</dbReference>
<dbReference type="STRING" id="324602.Caur_1956"/>
<dbReference type="AlphaFoldDB" id="A9WE12"/>
<dbReference type="InParanoid" id="A9WE12"/>
<dbReference type="InterPro" id="IPR036890">
    <property type="entry name" value="HATPase_C_sf"/>
</dbReference>
<dbReference type="eggNOG" id="COG2172">
    <property type="taxonomic scope" value="Bacteria"/>
</dbReference>